<dbReference type="Proteomes" id="UP000735302">
    <property type="component" value="Unassembled WGS sequence"/>
</dbReference>
<evidence type="ECO:0000256" key="1">
    <source>
        <dbReference type="SAM" id="MobiDB-lite"/>
    </source>
</evidence>
<reference evidence="2 3" key="1">
    <citation type="journal article" date="2021" name="Elife">
        <title>Chloroplast acquisition without the gene transfer in kleptoplastic sea slugs, Plakobranchus ocellatus.</title>
        <authorList>
            <person name="Maeda T."/>
            <person name="Takahashi S."/>
            <person name="Yoshida T."/>
            <person name="Shimamura S."/>
            <person name="Takaki Y."/>
            <person name="Nagai Y."/>
            <person name="Toyoda A."/>
            <person name="Suzuki Y."/>
            <person name="Arimoto A."/>
            <person name="Ishii H."/>
            <person name="Satoh N."/>
            <person name="Nishiyama T."/>
            <person name="Hasebe M."/>
            <person name="Maruyama T."/>
            <person name="Minagawa J."/>
            <person name="Obokata J."/>
            <person name="Shigenobu S."/>
        </authorList>
    </citation>
    <scope>NUCLEOTIDE SEQUENCE [LARGE SCALE GENOMIC DNA]</scope>
</reference>
<organism evidence="2 3">
    <name type="scientific">Plakobranchus ocellatus</name>
    <dbReference type="NCBI Taxonomy" id="259542"/>
    <lineage>
        <taxon>Eukaryota</taxon>
        <taxon>Metazoa</taxon>
        <taxon>Spiralia</taxon>
        <taxon>Lophotrochozoa</taxon>
        <taxon>Mollusca</taxon>
        <taxon>Gastropoda</taxon>
        <taxon>Heterobranchia</taxon>
        <taxon>Euthyneura</taxon>
        <taxon>Panpulmonata</taxon>
        <taxon>Sacoglossa</taxon>
        <taxon>Placobranchoidea</taxon>
        <taxon>Plakobranchidae</taxon>
        <taxon>Plakobranchus</taxon>
    </lineage>
</organism>
<name>A0AAV3WU83_9GAST</name>
<feature type="region of interest" description="Disordered" evidence="1">
    <location>
        <begin position="60"/>
        <end position="94"/>
    </location>
</feature>
<evidence type="ECO:0000313" key="2">
    <source>
        <dbReference type="EMBL" id="GFN74030.1"/>
    </source>
</evidence>
<keyword evidence="3" id="KW-1185">Reference proteome</keyword>
<proteinExistence type="predicted"/>
<accession>A0AAV3WU83</accession>
<gene>
    <name evidence="2" type="ORF">PoB_000053600</name>
</gene>
<protein>
    <submittedName>
        <fullName evidence="2">Uncharacterized protein</fullName>
    </submittedName>
</protein>
<evidence type="ECO:0000313" key="3">
    <source>
        <dbReference type="Proteomes" id="UP000735302"/>
    </source>
</evidence>
<feature type="non-terminal residue" evidence="2">
    <location>
        <position position="1"/>
    </location>
</feature>
<comment type="caution">
    <text evidence="2">The sequence shown here is derived from an EMBL/GenBank/DDBJ whole genome shotgun (WGS) entry which is preliminary data.</text>
</comment>
<dbReference type="AlphaFoldDB" id="A0AAV3WU83"/>
<dbReference type="EMBL" id="BLXT01000055">
    <property type="protein sequence ID" value="GFN74030.1"/>
    <property type="molecule type" value="Genomic_DNA"/>
</dbReference>
<feature type="compositionally biased region" description="Basic and acidic residues" evidence="1">
    <location>
        <begin position="60"/>
        <end position="88"/>
    </location>
</feature>
<sequence length="94" mass="10775">LPTLDRKMKVTTTLIFLVVFAAYASFMPSMTAHGYIPCSEDQTSGQVRDMLRDQARDMLRDQARDMARDQARDMARDQAREMARDQARDQANGF</sequence>